<gene>
    <name evidence="1" type="ORF">HPBE_LOCUS99</name>
</gene>
<accession>A0A3P7TCA3</accession>
<evidence type="ECO:0000313" key="3">
    <source>
        <dbReference type="WBParaSite" id="HPBE_0000009801-mRNA-1"/>
    </source>
</evidence>
<name>A0A183F1Z0_HELPZ</name>
<dbReference type="EMBL" id="UZAH01000063">
    <property type="protein sequence ID" value="VDO18481.1"/>
    <property type="molecule type" value="Genomic_DNA"/>
</dbReference>
<keyword evidence="2" id="KW-1185">Reference proteome</keyword>
<accession>A0A183F1Z0</accession>
<sequence>MMETRSSRSLLLYEASPGGQFHKEIGYIIFNTKCGLNDVSVVLKIFKGSDHHLLRAMFRFPSQGEKLEKRCRRTTIKWDLYTSFAAFGKIPLRREDYGGVAFYPRPLNRGVANVCVSTIS</sequence>
<dbReference type="WBParaSite" id="HPBE_0000009801-mRNA-1">
    <property type="protein sequence ID" value="HPBE_0000009801-mRNA-1"/>
    <property type="gene ID" value="HPBE_0000009801"/>
</dbReference>
<evidence type="ECO:0000313" key="2">
    <source>
        <dbReference type="Proteomes" id="UP000050761"/>
    </source>
</evidence>
<reference evidence="1 2" key="1">
    <citation type="submission" date="2018-11" db="EMBL/GenBank/DDBJ databases">
        <authorList>
            <consortium name="Pathogen Informatics"/>
        </authorList>
    </citation>
    <scope>NUCLEOTIDE SEQUENCE [LARGE SCALE GENOMIC DNA]</scope>
</reference>
<dbReference type="OrthoDB" id="8049952at2759"/>
<dbReference type="Proteomes" id="UP000050761">
    <property type="component" value="Unassembled WGS sequence"/>
</dbReference>
<dbReference type="AlphaFoldDB" id="A0A183F1Z0"/>
<organism evidence="2 3">
    <name type="scientific">Heligmosomoides polygyrus</name>
    <name type="common">Parasitic roundworm</name>
    <dbReference type="NCBI Taxonomy" id="6339"/>
    <lineage>
        <taxon>Eukaryota</taxon>
        <taxon>Metazoa</taxon>
        <taxon>Ecdysozoa</taxon>
        <taxon>Nematoda</taxon>
        <taxon>Chromadorea</taxon>
        <taxon>Rhabditida</taxon>
        <taxon>Rhabditina</taxon>
        <taxon>Rhabditomorpha</taxon>
        <taxon>Strongyloidea</taxon>
        <taxon>Heligmosomidae</taxon>
        <taxon>Heligmosomoides</taxon>
    </lineage>
</organism>
<reference evidence="3" key="2">
    <citation type="submission" date="2019-09" db="UniProtKB">
        <authorList>
            <consortium name="WormBaseParasite"/>
        </authorList>
    </citation>
    <scope>IDENTIFICATION</scope>
</reference>
<proteinExistence type="predicted"/>
<evidence type="ECO:0000313" key="1">
    <source>
        <dbReference type="EMBL" id="VDO18481.1"/>
    </source>
</evidence>
<protein>
    <submittedName>
        <fullName evidence="1 3">Uncharacterized protein</fullName>
    </submittedName>
</protein>